<feature type="compositionally biased region" description="Gly residues" evidence="1">
    <location>
        <begin position="1"/>
        <end position="28"/>
    </location>
</feature>
<evidence type="ECO:0000256" key="1">
    <source>
        <dbReference type="SAM" id="MobiDB-lite"/>
    </source>
</evidence>
<protein>
    <submittedName>
        <fullName evidence="2">Uncharacterized protein</fullName>
    </submittedName>
</protein>
<proteinExistence type="predicted"/>
<feature type="region of interest" description="Disordered" evidence="1">
    <location>
        <begin position="1"/>
        <end position="56"/>
    </location>
</feature>
<dbReference type="Proteomes" id="UP000008022">
    <property type="component" value="Unassembled WGS sequence"/>
</dbReference>
<organism evidence="2 3">
    <name type="scientific">Oryza rufipogon</name>
    <name type="common">Brownbeard rice</name>
    <name type="synonym">Asian wild rice</name>
    <dbReference type="NCBI Taxonomy" id="4529"/>
    <lineage>
        <taxon>Eukaryota</taxon>
        <taxon>Viridiplantae</taxon>
        <taxon>Streptophyta</taxon>
        <taxon>Embryophyta</taxon>
        <taxon>Tracheophyta</taxon>
        <taxon>Spermatophyta</taxon>
        <taxon>Magnoliopsida</taxon>
        <taxon>Liliopsida</taxon>
        <taxon>Poales</taxon>
        <taxon>Poaceae</taxon>
        <taxon>BOP clade</taxon>
        <taxon>Oryzoideae</taxon>
        <taxon>Oryzeae</taxon>
        <taxon>Oryzinae</taxon>
        <taxon>Oryza</taxon>
    </lineage>
</organism>
<evidence type="ECO:0000313" key="2">
    <source>
        <dbReference type="EnsemblPlants" id="ORUFI12G16420.1"/>
    </source>
</evidence>
<accession>A0A0E0RID5</accession>
<dbReference type="HOGENOM" id="CLU_1878815_0_0_1"/>
<dbReference type="AlphaFoldDB" id="A0A0E0RID5"/>
<evidence type="ECO:0000313" key="3">
    <source>
        <dbReference type="Proteomes" id="UP000008022"/>
    </source>
</evidence>
<keyword evidence="3" id="KW-1185">Reference proteome</keyword>
<sequence>MAAGLETGGGGVNRSGGGASGSGGGATSGGVWSVRRRQPTSPVAGDGGERRTADLGFRSRSGAFSVGVKGGAESGHCAGGVHSAAPSDAVHLLEGVAFGALVSTPLQGNSSGENLRFVRIGRCRRSVSVTFLKDSF</sequence>
<reference evidence="2" key="2">
    <citation type="submission" date="2015-06" db="UniProtKB">
        <authorList>
            <consortium name="EnsemblPlants"/>
        </authorList>
    </citation>
    <scope>IDENTIFICATION</scope>
</reference>
<dbReference type="Gramene" id="ORUFI12G16420.1">
    <property type="protein sequence ID" value="ORUFI12G16420.1"/>
    <property type="gene ID" value="ORUFI12G16420"/>
</dbReference>
<reference evidence="3" key="1">
    <citation type="submission" date="2013-06" db="EMBL/GenBank/DDBJ databases">
        <authorList>
            <person name="Zhao Q."/>
        </authorList>
    </citation>
    <scope>NUCLEOTIDE SEQUENCE</scope>
    <source>
        <strain evidence="3">cv. W1943</strain>
    </source>
</reference>
<name>A0A0E0RID5_ORYRU</name>
<dbReference type="EnsemblPlants" id="ORUFI12G16420.1">
    <property type="protein sequence ID" value="ORUFI12G16420.1"/>
    <property type="gene ID" value="ORUFI12G16420"/>
</dbReference>